<reference evidence="2" key="1">
    <citation type="journal article" date="2022" name="Mol. Ecol. Resour.">
        <title>The genomes of chicory, endive, great burdock and yacon provide insights into Asteraceae palaeo-polyploidization history and plant inulin production.</title>
        <authorList>
            <person name="Fan W."/>
            <person name="Wang S."/>
            <person name="Wang H."/>
            <person name="Wang A."/>
            <person name="Jiang F."/>
            <person name="Liu H."/>
            <person name="Zhao H."/>
            <person name="Xu D."/>
            <person name="Zhang Y."/>
        </authorList>
    </citation>
    <scope>NUCLEOTIDE SEQUENCE [LARGE SCALE GENOMIC DNA]</scope>
    <source>
        <strain evidence="2">cv. Yunnan</strain>
    </source>
</reference>
<evidence type="ECO:0000313" key="1">
    <source>
        <dbReference type="EMBL" id="KAI3775875.1"/>
    </source>
</evidence>
<evidence type="ECO:0000313" key="2">
    <source>
        <dbReference type="Proteomes" id="UP001056120"/>
    </source>
</evidence>
<comment type="caution">
    <text evidence="1">The sequence shown here is derived from an EMBL/GenBank/DDBJ whole genome shotgun (WGS) entry which is preliminary data.</text>
</comment>
<proteinExistence type="predicted"/>
<accession>A0ACB9FXL7</accession>
<keyword evidence="2" id="KW-1185">Reference proteome</keyword>
<dbReference type="Proteomes" id="UP001056120">
    <property type="component" value="Linkage Group LG15"/>
</dbReference>
<reference evidence="1 2" key="2">
    <citation type="journal article" date="2022" name="Mol. Ecol. Resour.">
        <title>The genomes of chicory, endive, great burdock and yacon provide insights into Asteraceae paleo-polyploidization history and plant inulin production.</title>
        <authorList>
            <person name="Fan W."/>
            <person name="Wang S."/>
            <person name="Wang H."/>
            <person name="Wang A."/>
            <person name="Jiang F."/>
            <person name="Liu H."/>
            <person name="Zhao H."/>
            <person name="Xu D."/>
            <person name="Zhang Y."/>
        </authorList>
    </citation>
    <scope>NUCLEOTIDE SEQUENCE [LARGE SCALE GENOMIC DNA]</scope>
    <source>
        <strain evidence="2">cv. Yunnan</strain>
        <tissue evidence="1">Leaves</tissue>
    </source>
</reference>
<organism evidence="1 2">
    <name type="scientific">Smallanthus sonchifolius</name>
    <dbReference type="NCBI Taxonomy" id="185202"/>
    <lineage>
        <taxon>Eukaryota</taxon>
        <taxon>Viridiplantae</taxon>
        <taxon>Streptophyta</taxon>
        <taxon>Embryophyta</taxon>
        <taxon>Tracheophyta</taxon>
        <taxon>Spermatophyta</taxon>
        <taxon>Magnoliopsida</taxon>
        <taxon>eudicotyledons</taxon>
        <taxon>Gunneridae</taxon>
        <taxon>Pentapetalae</taxon>
        <taxon>asterids</taxon>
        <taxon>campanulids</taxon>
        <taxon>Asterales</taxon>
        <taxon>Asteraceae</taxon>
        <taxon>Asteroideae</taxon>
        <taxon>Heliantheae alliance</taxon>
        <taxon>Millerieae</taxon>
        <taxon>Smallanthus</taxon>
    </lineage>
</organism>
<name>A0ACB9FXL7_9ASTR</name>
<dbReference type="EMBL" id="CM042032">
    <property type="protein sequence ID" value="KAI3775875.1"/>
    <property type="molecule type" value="Genomic_DNA"/>
</dbReference>
<gene>
    <name evidence="1" type="ORF">L1987_45631</name>
</gene>
<protein>
    <submittedName>
        <fullName evidence="1">Uncharacterized protein</fullName>
    </submittedName>
</protein>
<sequence>MTITLLLFPSPYECIVCFLYLLSCFRLVSFDSRCNMVEKEIFDRKLVWFEGGQNCFWMDESVKLHLLISLFLVFSFAEFPPQRAGENPVVKMMEKVICN</sequence>